<keyword evidence="1" id="KW-0812">Transmembrane</keyword>
<dbReference type="AlphaFoldDB" id="A0A9Y2I817"/>
<evidence type="ECO:0000313" key="4">
    <source>
        <dbReference type="Proteomes" id="UP001236014"/>
    </source>
</evidence>
<dbReference type="KEGG" id="acab:QRX50_28690"/>
<sequence length="77" mass="8604">MPYWHYGTGGGWLGPLLVVIVLLVLLAATGVITARLVGRGTQHKADDDSAVDILRERFARGEIDQDEYERRRAALKR</sequence>
<evidence type="ECO:0000259" key="2">
    <source>
        <dbReference type="Pfam" id="PF09851"/>
    </source>
</evidence>
<keyword evidence="1" id="KW-0472">Membrane</keyword>
<feature type="domain" description="SHOCT" evidence="2">
    <location>
        <begin position="50"/>
        <end position="75"/>
    </location>
</feature>
<keyword evidence="1" id="KW-1133">Transmembrane helix</keyword>
<proteinExistence type="predicted"/>
<dbReference type="EMBL" id="CP127294">
    <property type="protein sequence ID" value="WIX75485.1"/>
    <property type="molecule type" value="Genomic_DNA"/>
</dbReference>
<protein>
    <submittedName>
        <fullName evidence="3">SHOCT domain-containing protein</fullName>
    </submittedName>
</protein>
<name>A0A9Y2I817_9PSEU</name>
<evidence type="ECO:0000256" key="1">
    <source>
        <dbReference type="SAM" id="Phobius"/>
    </source>
</evidence>
<dbReference type="RefSeq" id="WP_285966256.1">
    <property type="nucleotide sequence ID" value="NZ_CP127294.1"/>
</dbReference>
<dbReference type="Pfam" id="PF09851">
    <property type="entry name" value="SHOCT"/>
    <property type="match status" value="1"/>
</dbReference>
<dbReference type="Proteomes" id="UP001236014">
    <property type="component" value="Chromosome"/>
</dbReference>
<gene>
    <name evidence="3" type="ORF">QRX50_28690</name>
</gene>
<reference evidence="3 4" key="1">
    <citation type="submission" date="2023-06" db="EMBL/GenBank/DDBJ databases">
        <authorList>
            <person name="Oyuntsetseg B."/>
            <person name="Kim S.B."/>
        </authorList>
    </citation>
    <scope>NUCLEOTIDE SEQUENCE [LARGE SCALE GENOMIC DNA]</scope>
    <source>
        <strain evidence="3 4">2-15</strain>
    </source>
</reference>
<accession>A0A9Y2I817</accession>
<dbReference type="InterPro" id="IPR018649">
    <property type="entry name" value="SHOCT"/>
</dbReference>
<evidence type="ECO:0000313" key="3">
    <source>
        <dbReference type="EMBL" id="WIX75485.1"/>
    </source>
</evidence>
<keyword evidence="4" id="KW-1185">Reference proteome</keyword>
<feature type="transmembrane region" description="Helical" evidence="1">
    <location>
        <begin position="12"/>
        <end position="34"/>
    </location>
</feature>
<organism evidence="3 4">
    <name type="scientific">Amycolatopsis carbonis</name>
    <dbReference type="NCBI Taxonomy" id="715471"/>
    <lineage>
        <taxon>Bacteria</taxon>
        <taxon>Bacillati</taxon>
        <taxon>Actinomycetota</taxon>
        <taxon>Actinomycetes</taxon>
        <taxon>Pseudonocardiales</taxon>
        <taxon>Pseudonocardiaceae</taxon>
        <taxon>Amycolatopsis</taxon>
    </lineage>
</organism>